<dbReference type="Gene3D" id="3.40.50.2000">
    <property type="entry name" value="Glycogen Phosphorylase B"/>
    <property type="match status" value="2"/>
</dbReference>
<keyword evidence="6 14" id="KW-0808">Transferase</keyword>
<dbReference type="EMBL" id="LT841305">
    <property type="protein sequence ID" value="SMH66966.1"/>
    <property type="molecule type" value="Genomic_DNA"/>
</dbReference>
<keyword evidence="3" id="KW-1003">Cell membrane</keyword>
<dbReference type="GO" id="GO:0005886">
    <property type="term" value="C:plasma membrane"/>
    <property type="evidence" value="ECO:0007669"/>
    <property type="project" value="UniProtKB-SubCell"/>
</dbReference>
<evidence type="ECO:0000256" key="7">
    <source>
        <dbReference type="ARBA" id="ARBA00022985"/>
    </source>
</evidence>
<comment type="pathway">
    <text evidence="2">Bacterial outer membrane biogenesis; LPS core biosynthesis.</text>
</comment>
<evidence type="ECO:0000256" key="13">
    <source>
        <dbReference type="ARBA" id="ARBA00049201"/>
    </source>
</evidence>
<evidence type="ECO:0000256" key="3">
    <source>
        <dbReference type="ARBA" id="ARBA00022475"/>
    </source>
</evidence>
<keyword evidence="4" id="KW-0997">Cell inner membrane</keyword>
<comment type="subcellular location">
    <subcellularLocation>
        <location evidence="1">Cell inner membrane</location>
        <topology evidence="1">Peripheral membrane protein</topology>
        <orientation evidence="1">Cytoplasmic side</orientation>
    </subcellularLocation>
</comment>
<dbReference type="PANTHER" id="PTHR30160:SF19">
    <property type="entry name" value="LIPOPOLYSACCHARIDE HEPTOSYLTRANSFERASE 1"/>
    <property type="match status" value="1"/>
</dbReference>
<evidence type="ECO:0000256" key="12">
    <source>
        <dbReference type="ARBA" id="ARBA00044330"/>
    </source>
</evidence>
<comment type="catalytic activity">
    <reaction evidence="13">
        <text>an alpha-Kdo-(2-&gt;4)-alpha-Kdo-(2-&gt;6)-lipid A + ADP-L-glycero-beta-D-manno-heptose = an L-alpha-D-Hep-(1-&gt;5)-[alpha-Kdo-(2-&gt;4)]-alpha-Kdo-(2-&gt;6)-lipid A + ADP + H(+)</text>
        <dbReference type="Rhea" id="RHEA:74067"/>
        <dbReference type="ChEBI" id="CHEBI:15378"/>
        <dbReference type="ChEBI" id="CHEBI:61506"/>
        <dbReference type="ChEBI" id="CHEBI:176431"/>
        <dbReference type="ChEBI" id="CHEBI:193068"/>
        <dbReference type="ChEBI" id="CHEBI:456216"/>
        <dbReference type="EC" id="2.4.99.23"/>
    </reaction>
</comment>
<evidence type="ECO:0000256" key="5">
    <source>
        <dbReference type="ARBA" id="ARBA00022676"/>
    </source>
</evidence>
<dbReference type="AlphaFoldDB" id="A0A060UJ76"/>
<evidence type="ECO:0000313" key="14">
    <source>
        <dbReference type="EMBL" id="CDQ08762.1"/>
    </source>
</evidence>
<keyword evidence="16" id="KW-1185">Reference proteome</keyword>
<gene>
    <name evidence="14" type="primary">rfaC</name>
    <name evidence="14" type="ORF">AFERRI_100197</name>
    <name evidence="15" type="ORF">AFERRI_50167</name>
</gene>
<dbReference type="InterPro" id="IPR011908">
    <property type="entry name" value="LipoPS_heptosylTferase-I"/>
</dbReference>
<keyword evidence="5" id="KW-0328">Glycosyltransferase</keyword>
<evidence type="ECO:0000256" key="8">
    <source>
        <dbReference type="ARBA" id="ARBA00023136"/>
    </source>
</evidence>
<dbReference type="GO" id="GO:0005829">
    <property type="term" value="C:cytosol"/>
    <property type="evidence" value="ECO:0007669"/>
    <property type="project" value="TreeGrafter"/>
</dbReference>
<accession>A0A060UJ76</accession>
<dbReference type="InterPro" id="IPR002201">
    <property type="entry name" value="Glyco_trans_9"/>
</dbReference>
<evidence type="ECO:0000256" key="10">
    <source>
        <dbReference type="ARBA" id="ARBA00044041"/>
    </source>
</evidence>
<dbReference type="GO" id="GO:0009244">
    <property type="term" value="P:lipopolysaccharide core region biosynthetic process"/>
    <property type="evidence" value="ECO:0007669"/>
    <property type="project" value="InterPro"/>
</dbReference>
<keyword evidence="7" id="KW-0448">Lipopolysaccharide biosynthesis</keyword>
<reference evidence="14" key="2">
    <citation type="submission" date="2014-07" db="EMBL/GenBank/DDBJ databases">
        <title>Initial genome analysis of the psychrotolerant acidophile Acidithiobacillus ferrivorans CF27: insights into iron and sulfur oxidation pathways and into biofilm formation.</title>
        <authorList>
            <person name="Talla E."/>
            <person name="Hedrich S."/>
            <person name="Mangenot S."/>
            <person name="Ji B."/>
            <person name="Johnson D.B."/>
            <person name="Barbe V."/>
            <person name="Bonnefoy V."/>
        </authorList>
    </citation>
    <scope>NUCLEOTIDE SEQUENCE [LARGE SCALE GENOMIC DNA]</scope>
    <source>
        <strain evidence="14">CF27</strain>
    </source>
</reference>
<dbReference type="EC" id="2.4.99.23" evidence="10"/>
<dbReference type="SUPFAM" id="SSF53756">
    <property type="entry name" value="UDP-Glycosyltransferase/glycogen phosphorylase"/>
    <property type="match status" value="1"/>
</dbReference>
<comment type="similarity">
    <text evidence="9">Belongs to the glycosyltransferase 9 family.</text>
</comment>
<dbReference type="Proteomes" id="UP000193925">
    <property type="component" value="Chromosome AFERRI"/>
</dbReference>
<dbReference type="RefSeq" id="WP_035190898.1">
    <property type="nucleotide sequence ID" value="NZ_CCCS020000002.1"/>
</dbReference>
<keyword evidence="8" id="KW-0472">Membrane</keyword>
<evidence type="ECO:0000256" key="4">
    <source>
        <dbReference type="ARBA" id="ARBA00022519"/>
    </source>
</evidence>
<reference evidence="15 16" key="3">
    <citation type="submission" date="2017-03" db="EMBL/GenBank/DDBJ databases">
        <authorList>
            <person name="Regsiter A."/>
            <person name="William W."/>
        </authorList>
    </citation>
    <scope>NUCLEOTIDE SEQUENCE [LARGE SCALE GENOMIC DNA]</scope>
    <source>
        <strain evidence="15">PRJEB5721</strain>
    </source>
</reference>
<proteinExistence type="inferred from homology"/>
<evidence type="ECO:0000313" key="16">
    <source>
        <dbReference type="Proteomes" id="UP000193925"/>
    </source>
</evidence>
<dbReference type="EMBL" id="CCCS020000002">
    <property type="protein sequence ID" value="CDQ08762.1"/>
    <property type="molecule type" value="Genomic_DNA"/>
</dbReference>
<sequence length="350" mass="38629">MKILLVRLSSMGDVLHTLPALTDLQQARPDLRLHWLVEPAFAPIALLHPGIARVIPFSLRNYRKQWCGLAVALRDLRRGLRVEHYDHILDAQGLYKSALLGRLGGAPLWGLDAASAREPGATRLYHRCFPVSWGQPAISRNRQLFAQALDYPLPETPPDYGLQMAAARLRKDTLAQPWGELVQQPFVLGFHGTSRENKEWQEDYWRALAARLRPAGLRLLLPAGNAREAARAQRIAMQADNVLALPTATLLELAAVIVRADAYVGMDTGLSYLAGALGLAGVTLYGPTARGRFSVAENRQASLQSREPCSPCGKSRCPLPEAKNGLILCQQALLPEQVWTALSPLLEQRR</sequence>
<dbReference type="NCBIfam" id="TIGR02193">
    <property type="entry name" value="heptsyl_trn_I"/>
    <property type="match status" value="1"/>
</dbReference>
<evidence type="ECO:0000313" key="15">
    <source>
        <dbReference type="EMBL" id="SMH66966.1"/>
    </source>
</evidence>
<dbReference type="PANTHER" id="PTHR30160">
    <property type="entry name" value="TETRAACYLDISACCHARIDE 4'-KINASE-RELATED"/>
    <property type="match status" value="1"/>
</dbReference>
<dbReference type="InterPro" id="IPR051199">
    <property type="entry name" value="LPS_LOS_Heptosyltrfase"/>
</dbReference>
<name>A0A060UJ76_9PROT</name>
<evidence type="ECO:0000256" key="6">
    <source>
        <dbReference type="ARBA" id="ARBA00022679"/>
    </source>
</evidence>
<evidence type="ECO:0000256" key="9">
    <source>
        <dbReference type="ARBA" id="ARBA00043995"/>
    </source>
</evidence>
<protein>
    <recommendedName>
        <fullName evidence="11">Lipopolysaccharide heptosyltransferase 1</fullName>
        <ecNumber evidence="10">2.4.99.23</ecNumber>
    </recommendedName>
    <alternativeName>
        <fullName evidence="12">ADP-heptose:lipopolysaccharide heptosyltransferase I</fullName>
    </alternativeName>
</protein>
<evidence type="ECO:0000256" key="1">
    <source>
        <dbReference type="ARBA" id="ARBA00004515"/>
    </source>
</evidence>
<reference evidence="14" key="1">
    <citation type="submission" date="2014-03" db="EMBL/GenBank/DDBJ databases">
        <authorList>
            <person name="Genoscope - CEA"/>
        </authorList>
    </citation>
    <scope>NUCLEOTIDE SEQUENCE [LARGE SCALE GENOMIC DNA]</scope>
    <source>
        <strain evidence="14">CF27</strain>
    </source>
</reference>
<evidence type="ECO:0000256" key="11">
    <source>
        <dbReference type="ARBA" id="ARBA00044190"/>
    </source>
</evidence>
<dbReference type="Pfam" id="PF01075">
    <property type="entry name" value="Glyco_transf_9"/>
    <property type="match status" value="1"/>
</dbReference>
<organism evidence="14">
    <name type="scientific">Acidithiobacillus ferrivorans</name>
    <dbReference type="NCBI Taxonomy" id="160808"/>
    <lineage>
        <taxon>Bacteria</taxon>
        <taxon>Pseudomonadati</taxon>
        <taxon>Pseudomonadota</taxon>
        <taxon>Acidithiobacillia</taxon>
        <taxon>Acidithiobacillales</taxon>
        <taxon>Acidithiobacillaceae</taxon>
        <taxon>Acidithiobacillus</taxon>
    </lineage>
</organism>
<dbReference type="GO" id="GO:0008713">
    <property type="term" value="F:ADP-heptose-lipopolysaccharide heptosyltransferase activity"/>
    <property type="evidence" value="ECO:0007669"/>
    <property type="project" value="TreeGrafter"/>
</dbReference>
<evidence type="ECO:0000256" key="2">
    <source>
        <dbReference type="ARBA" id="ARBA00004713"/>
    </source>
</evidence>
<dbReference type="CDD" id="cd03789">
    <property type="entry name" value="GT9_LPS_heptosyltransferase"/>
    <property type="match status" value="1"/>
</dbReference>